<feature type="compositionally biased region" description="Polar residues" evidence="2">
    <location>
        <begin position="1041"/>
        <end position="1052"/>
    </location>
</feature>
<dbReference type="Gene3D" id="1.25.10.10">
    <property type="entry name" value="Leucine-rich Repeat Variant"/>
    <property type="match status" value="2"/>
</dbReference>
<dbReference type="InterPro" id="IPR011989">
    <property type="entry name" value="ARM-like"/>
</dbReference>
<protein>
    <recommendedName>
        <fullName evidence="3">Importin N-terminal domain-containing protein</fullName>
    </recommendedName>
</protein>
<evidence type="ECO:0000256" key="1">
    <source>
        <dbReference type="ARBA" id="ARBA00009466"/>
    </source>
</evidence>
<dbReference type="EMBL" id="GL349460">
    <property type="protein sequence ID" value="KNC50211.1"/>
    <property type="molecule type" value="Genomic_DNA"/>
</dbReference>
<dbReference type="AlphaFoldDB" id="A0A0L0DDL9"/>
<reference evidence="4 5" key="1">
    <citation type="submission" date="2010-05" db="EMBL/GenBank/DDBJ databases">
        <title>The Genome Sequence of Thecamonas trahens ATCC 50062.</title>
        <authorList>
            <consortium name="The Broad Institute Genome Sequencing Platform"/>
            <person name="Russ C."/>
            <person name="Cuomo C."/>
            <person name="Shea T."/>
            <person name="Young S.K."/>
            <person name="Zeng Q."/>
            <person name="Koehrsen M."/>
            <person name="Haas B."/>
            <person name="Borodovsky M."/>
            <person name="Guigo R."/>
            <person name="Alvarado L."/>
            <person name="Berlin A."/>
            <person name="Bochicchio J."/>
            <person name="Borenstein D."/>
            <person name="Chapman S."/>
            <person name="Chen Z."/>
            <person name="Freedman E."/>
            <person name="Gellesch M."/>
            <person name="Goldberg J."/>
            <person name="Griggs A."/>
            <person name="Gujja S."/>
            <person name="Heilman E."/>
            <person name="Heiman D."/>
            <person name="Hepburn T."/>
            <person name="Howarth C."/>
            <person name="Jen D."/>
            <person name="Larson L."/>
            <person name="Mehta T."/>
            <person name="Park D."/>
            <person name="Pearson M."/>
            <person name="Roberts A."/>
            <person name="Saif S."/>
            <person name="Shenoy N."/>
            <person name="Sisk P."/>
            <person name="Stolte C."/>
            <person name="Sykes S."/>
            <person name="Thomson T."/>
            <person name="Walk T."/>
            <person name="White J."/>
            <person name="Yandava C."/>
            <person name="Burger G."/>
            <person name="Gray M.W."/>
            <person name="Holland P.W.H."/>
            <person name="King N."/>
            <person name="Lang F.B.F."/>
            <person name="Roger A.J."/>
            <person name="Ruiz-Trillo I."/>
            <person name="Lander E."/>
            <person name="Nusbaum C."/>
        </authorList>
    </citation>
    <scope>NUCLEOTIDE SEQUENCE [LARGE SCALE GENOMIC DNA]</scope>
    <source>
        <strain evidence="4 5">ATCC 50062</strain>
    </source>
</reference>
<dbReference type="SUPFAM" id="SSF48371">
    <property type="entry name" value="ARM repeat"/>
    <property type="match status" value="1"/>
</dbReference>
<dbReference type="GeneID" id="25565535"/>
<feature type="region of interest" description="Disordered" evidence="2">
    <location>
        <begin position="1026"/>
        <end position="1058"/>
    </location>
</feature>
<dbReference type="GO" id="GO:0005737">
    <property type="term" value="C:cytoplasm"/>
    <property type="evidence" value="ECO:0007669"/>
    <property type="project" value="TreeGrafter"/>
</dbReference>
<dbReference type="OrthoDB" id="2215036at2759"/>
<name>A0A0L0DDL9_THETB</name>
<dbReference type="Pfam" id="PF19273">
    <property type="entry name" value="Exportin-5"/>
    <property type="match status" value="1"/>
</dbReference>
<dbReference type="InterPro" id="IPR016024">
    <property type="entry name" value="ARM-type_fold"/>
</dbReference>
<feature type="region of interest" description="Disordered" evidence="2">
    <location>
        <begin position="1217"/>
        <end position="1239"/>
    </location>
</feature>
<dbReference type="PROSITE" id="PS50166">
    <property type="entry name" value="IMPORTIN_B_NT"/>
    <property type="match status" value="1"/>
</dbReference>
<evidence type="ECO:0000256" key="2">
    <source>
        <dbReference type="SAM" id="MobiDB-lite"/>
    </source>
</evidence>
<dbReference type="RefSeq" id="XP_013757046.1">
    <property type="nucleotide sequence ID" value="XM_013901592.1"/>
</dbReference>
<dbReference type="InterPro" id="IPR013598">
    <property type="entry name" value="Exportin-1/Importin-b-like"/>
</dbReference>
<organism evidence="4 5">
    <name type="scientific">Thecamonas trahens ATCC 50062</name>
    <dbReference type="NCBI Taxonomy" id="461836"/>
    <lineage>
        <taxon>Eukaryota</taxon>
        <taxon>Apusozoa</taxon>
        <taxon>Apusomonadida</taxon>
        <taxon>Apusomonadidae</taxon>
        <taxon>Thecamonas</taxon>
    </lineage>
</organism>
<dbReference type="GO" id="GO:0005049">
    <property type="term" value="F:nuclear export signal receptor activity"/>
    <property type="evidence" value="ECO:0007669"/>
    <property type="project" value="InterPro"/>
</dbReference>
<evidence type="ECO:0000259" key="3">
    <source>
        <dbReference type="PROSITE" id="PS50166"/>
    </source>
</evidence>
<sequence length="1239" mass="136388">MSSVNAVVEALQAVQQESTPNEVRMNAQQVLEEFKSSPASLEVVTELIGVEHDSMVRHFGLTIIENALKFHWKGFDVDQQASLKQLVLQIIASGTKSLGEEEYYIKSKLIDCLLLCMLHDWPQKWPSLLSDLVEIGSQSDTQAELVLKGLFDFSEYLIRLNKMGIVRSRSQVTTMRRKQLCTSFRSAMPDLFPFLHSVLAGQAQLYIEARNVLESDPSNAEAHAAASSKVMIVQIAIKCIAQFLLWIQCDMLQESPVLPLVVPFLGDPNFAPDVVLVMKKLLFRKHLRANEPYVMELFDYIPQIFGLLSEPLFESLADVHKLNSAAIGVLAEVGMLQLRLWRRARSDRKIDPDAPEPSLHPHFGSFVESLMALSDAHPSCDVQTTLIKFWRRFLDSGLVDKSESVGESDVLQAILSLALKFLAQPDPFDAEEGSMALELAKLDYNNAEEGAAAKKGLERRAAGLIATLTRRDGHGMVAYMTQYLAHLFSSLPNDAGIGEDDEPARELRALCLMSSTIIRSLPRKCLVAPDPESDAHYLLARESDSDSDDGLFSRTALVMTPQGLARARGSSSGPQGAEAEAAARAAAARLEAERAANCEAIAGALQGVLEFSHPSKAVIANQLRLLTSFTPFLKHYPDQLQETFSLAFSYLTYKDPSETEAPVSALTEASVEIRGKAAKALHSIIIFVGEKLAGQLEGLWTQVQELDEADQLRHEEKACVYELVIISASKSRDEELQRAVVSTILEPLLAQWNSDAFAGALSSPEALLSSLGILGNDPSARGQLFAEEHLAFRRDVYFVVTVVYVVAKWSASWRSRALLPHLNTLLPSLLSLITTLHGVWQPEVLANVPEFFESVFALPDETPTATLARASSLPSHELDAGSQLRLFTYWMDSVFSRAYSALGSIAKIRDLYEQGDLAAMLSASVFSNLPVLPNRYLVGITMSVICALFRMCPFAMREAVVVPILVPWIEFMQEKLPAEWGAFYERESSGSTLTPAEEVLVDKDLGMLTTCHARFLQTISFRLPRYPRDSDSSEAPAGSTPRPQLSGMSQMPSRAPPHVLESEPLRLTYLQSAIMLVRTPTLSAVAIAVNVCSRLMLHVSNVSEYQYLLSSELLPALIEALAHIEEESVIRNILALIMEIYCRFTEVVPDVTRGVLSAVPDVTNETLAEFEGALQAASSSRARRELFRQLLAGVIGSNVVHKMYERGSNEDTTIEHIAAPSRSEAGNDDETMGATAGGL</sequence>
<dbReference type="InterPro" id="IPR001494">
    <property type="entry name" value="Importin-beta_N"/>
</dbReference>
<feature type="domain" description="Importin N-terminal" evidence="3">
    <location>
        <begin position="27"/>
        <end position="93"/>
    </location>
</feature>
<dbReference type="GO" id="GO:0003723">
    <property type="term" value="F:RNA binding"/>
    <property type="evidence" value="ECO:0007669"/>
    <property type="project" value="TreeGrafter"/>
</dbReference>
<dbReference type="OMA" id="HAQIPFI"/>
<comment type="similarity">
    <text evidence="1">Belongs to the exportin family.</text>
</comment>
<dbReference type="GO" id="GO:0031267">
    <property type="term" value="F:small GTPase binding"/>
    <property type="evidence" value="ECO:0007669"/>
    <property type="project" value="InterPro"/>
</dbReference>
<dbReference type="GO" id="GO:0005634">
    <property type="term" value="C:nucleus"/>
    <property type="evidence" value="ECO:0007669"/>
    <property type="project" value="TreeGrafter"/>
</dbReference>
<dbReference type="PANTHER" id="PTHR11223">
    <property type="entry name" value="EXPORTIN 1/5"/>
    <property type="match status" value="1"/>
</dbReference>
<proteinExistence type="inferred from homology"/>
<dbReference type="SMART" id="SM00913">
    <property type="entry name" value="IBN_N"/>
    <property type="match status" value="1"/>
</dbReference>
<dbReference type="Proteomes" id="UP000054408">
    <property type="component" value="Unassembled WGS sequence"/>
</dbReference>
<dbReference type="InterPro" id="IPR045478">
    <property type="entry name" value="Exportin-5_C"/>
</dbReference>
<dbReference type="GO" id="GO:0042565">
    <property type="term" value="C:RNA nuclear export complex"/>
    <property type="evidence" value="ECO:0007669"/>
    <property type="project" value="TreeGrafter"/>
</dbReference>
<dbReference type="InterPro" id="IPR045065">
    <property type="entry name" value="XPO1/5"/>
</dbReference>
<gene>
    <name evidence="4" type="ORF">AMSG_06357</name>
</gene>
<dbReference type="GO" id="GO:0006405">
    <property type="term" value="P:RNA export from nucleus"/>
    <property type="evidence" value="ECO:0007669"/>
    <property type="project" value="TreeGrafter"/>
</dbReference>
<dbReference type="GO" id="GO:0006611">
    <property type="term" value="P:protein export from nucleus"/>
    <property type="evidence" value="ECO:0007669"/>
    <property type="project" value="InterPro"/>
</dbReference>
<dbReference type="STRING" id="461836.A0A0L0DDL9"/>
<dbReference type="Pfam" id="PF03810">
    <property type="entry name" value="IBN_N"/>
    <property type="match status" value="1"/>
</dbReference>
<keyword evidence="5" id="KW-1185">Reference proteome</keyword>
<evidence type="ECO:0000313" key="4">
    <source>
        <dbReference type="EMBL" id="KNC50211.1"/>
    </source>
</evidence>
<dbReference type="PANTHER" id="PTHR11223:SF3">
    <property type="entry name" value="EXPORTIN-5"/>
    <property type="match status" value="1"/>
</dbReference>
<dbReference type="Pfam" id="PF08389">
    <property type="entry name" value="Xpo1"/>
    <property type="match status" value="1"/>
</dbReference>
<evidence type="ECO:0000313" key="5">
    <source>
        <dbReference type="Proteomes" id="UP000054408"/>
    </source>
</evidence>
<dbReference type="eggNOG" id="KOG2020">
    <property type="taxonomic scope" value="Eukaryota"/>
</dbReference>
<accession>A0A0L0DDL9</accession>